<protein>
    <recommendedName>
        <fullName evidence="10">Copper-fist domain-containing protein</fullName>
    </recommendedName>
</protein>
<dbReference type="PROSITE" id="PS50073">
    <property type="entry name" value="COPPER_FIST_2"/>
    <property type="match status" value="1"/>
</dbReference>
<feature type="signal peptide" evidence="9">
    <location>
        <begin position="1"/>
        <end position="22"/>
    </location>
</feature>
<dbReference type="GO" id="GO:0006878">
    <property type="term" value="P:intracellular copper ion homeostasis"/>
    <property type="evidence" value="ECO:0007669"/>
    <property type="project" value="TreeGrafter"/>
</dbReference>
<dbReference type="GO" id="GO:0006879">
    <property type="term" value="P:intracellular iron ion homeostasis"/>
    <property type="evidence" value="ECO:0007669"/>
    <property type="project" value="TreeGrafter"/>
</dbReference>
<feature type="compositionally biased region" description="Low complexity" evidence="8">
    <location>
        <begin position="149"/>
        <end position="167"/>
    </location>
</feature>
<keyword evidence="4" id="KW-0186">Copper</keyword>
<dbReference type="AlphaFoldDB" id="A0A9W9LLP8"/>
<feature type="non-terminal residue" evidence="11">
    <location>
        <position position="1"/>
    </location>
</feature>
<feature type="region of interest" description="Disordered" evidence="8">
    <location>
        <begin position="143"/>
        <end position="180"/>
    </location>
</feature>
<dbReference type="GO" id="GO:0000978">
    <property type="term" value="F:RNA polymerase II cis-regulatory region sequence-specific DNA binding"/>
    <property type="evidence" value="ECO:0007669"/>
    <property type="project" value="TreeGrafter"/>
</dbReference>
<keyword evidence="2" id="KW-0479">Metal-binding</keyword>
<evidence type="ECO:0000256" key="6">
    <source>
        <dbReference type="ARBA" id="ARBA00023163"/>
    </source>
</evidence>
<dbReference type="InterPro" id="IPR001083">
    <property type="entry name" value="Cu_fist_DNA-bd_dom"/>
</dbReference>
<evidence type="ECO:0000256" key="4">
    <source>
        <dbReference type="ARBA" id="ARBA00023008"/>
    </source>
</evidence>
<dbReference type="EMBL" id="JAPQKO010000005">
    <property type="protein sequence ID" value="KAJ5161626.1"/>
    <property type="molecule type" value="Genomic_DNA"/>
</dbReference>
<evidence type="ECO:0000313" key="11">
    <source>
        <dbReference type="EMBL" id="KAJ5161626.1"/>
    </source>
</evidence>
<keyword evidence="5" id="KW-0805">Transcription regulation</keyword>
<keyword evidence="6" id="KW-0804">Transcription</keyword>
<dbReference type="PANTHER" id="PTHR28088">
    <property type="entry name" value="TRANSCRIPTIONAL ACTIVATOR HAA1-RELATED"/>
    <property type="match status" value="1"/>
</dbReference>
<comment type="subcellular location">
    <subcellularLocation>
        <location evidence="1">Nucleus</location>
    </subcellularLocation>
</comment>
<feature type="region of interest" description="Disordered" evidence="8">
    <location>
        <begin position="207"/>
        <end position="294"/>
    </location>
</feature>
<evidence type="ECO:0000256" key="9">
    <source>
        <dbReference type="SAM" id="SignalP"/>
    </source>
</evidence>
<evidence type="ECO:0000256" key="5">
    <source>
        <dbReference type="ARBA" id="ARBA00023015"/>
    </source>
</evidence>
<dbReference type="GO" id="GO:0005634">
    <property type="term" value="C:nucleus"/>
    <property type="evidence" value="ECO:0007669"/>
    <property type="project" value="UniProtKB-SubCell"/>
</dbReference>
<feature type="compositionally biased region" description="Polar residues" evidence="8">
    <location>
        <begin position="272"/>
        <end position="292"/>
    </location>
</feature>
<evidence type="ECO:0000259" key="10">
    <source>
        <dbReference type="PROSITE" id="PS50073"/>
    </source>
</evidence>
<feature type="chain" id="PRO_5040981812" description="Copper-fist domain-containing protein" evidence="9">
    <location>
        <begin position="23"/>
        <end position="607"/>
    </location>
</feature>
<dbReference type="GO" id="GO:0045944">
    <property type="term" value="P:positive regulation of transcription by RNA polymerase II"/>
    <property type="evidence" value="ECO:0007669"/>
    <property type="project" value="TreeGrafter"/>
</dbReference>
<feature type="domain" description="Copper-fist" evidence="10">
    <location>
        <begin position="69"/>
        <end position="104"/>
    </location>
</feature>
<keyword evidence="9" id="KW-0732">Signal</keyword>
<dbReference type="Proteomes" id="UP001146351">
    <property type="component" value="Unassembled WGS sequence"/>
</dbReference>
<dbReference type="SUPFAM" id="SSF57879">
    <property type="entry name" value="Zinc domain conserved in yeast copper-regulated transcription factors"/>
    <property type="match status" value="1"/>
</dbReference>
<dbReference type="PANTHER" id="PTHR28088:SF9">
    <property type="entry name" value="TRANSCRIPTION FACTOR GRISEA, PUTATIVE (AFU_ORTHOLOGUE AFUA_1G13190)-RELATED"/>
    <property type="match status" value="1"/>
</dbReference>
<keyword evidence="12" id="KW-1185">Reference proteome</keyword>
<feature type="region of interest" description="Disordered" evidence="8">
    <location>
        <begin position="550"/>
        <end position="575"/>
    </location>
</feature>
<keyword evidence="3" id="KW-0862">Zinc</keyword>
<dbReference type="InterPro" id="IPR036395">
    <property type="entry name" value="Cu_fist_DNA-bd_dom_sf"/>
</dbReference>
<gene>
    <name evidence="11" type="ORF">N7492_007018</name>
</gene>
<reference evidence="11" key="2">
    <citation type="journal article" date="2023" name="IMA Fungus">
        <title>Comparative genomic study of the Penicillium genus elucidates a diverse pangenome and 15 lateral gene transfer events.</title>
        <authorList>
            <person name="Petersen C."/>
            <person name="Sorensen T."/>
            <person name="Nielsen M.R."/>
            <person name="Sondergaard T.E."/>
            <person name="Sorensen J.L."/>
            <person name="Fitzpatrick D.A."/>
            <person name="Frisvad J.C."/>
            <person name="Nielsen K.L."/>
        </authorList>
    </citation>
    <scope>NUCLEOTIDE SEQUENCE</scope>
    <source>
        <strain evidence="11">IBT 21917</strain>
    </source>
</reference>
<dbReference type="Gene3D" id="3.90.430.10">
    <property type="entry name" value="Copper fist DNA-binding domain"/>
    <property type="match status" value="1"/>
</dbReference>
<evidence type="ECO:0000256" key="3">
    <source>
        <dbReference type="ARBA" id="ARBA00022833"/>
    </source>
</evidence>
<evidence type="ECO:0000256" key="7">
    <source>
        <dbReference type="ARBA" id="ARBA00023242"/>
    </source>
</evidence>
<evidence type="ECO:0000313" key="12">
    <source>
        <dbReference type="Proteomes" id="UP001146351"/>
    </source>
</evidence>
<evidence type="ECO:0000256" key="8">
    <source>
        <dbReference type="SAM" id="MobiDB-lite"/>
    </source>
</evidence>
<dbReference type="SMART" id="SM01090">
    <property type="entry name" value="Copper-fist"/>
    <property type="match status" value="1"/>
</dbReference>
<keyword evidence="7" id="KW-0539">Nucleus</keyword>
<dbReference type="GO" id="GO:0000981">
    <property type="term" value="F:DNA-binding transcription factor activity, RNA polymerase II-specific"/>
    <property type="evidence" value="ECO:0007669"/>
    <property type="project" value="TreeGrafter"/>
</dbReference>
<dbReference type="Pfam" id="PF00649">
    <property type="entry name" value="Copper-fist"/>
    <property type="match status" value="1"/>
</dbReference>
<dbReference type="InterPro" id="IPR051763">
    <property type="entry name" value="Copper_Homeo_Regul"/>
</dbReference>
<dbReference type="OrthoDB" id="5600085at2759"/>
<evidence type="ECO:0000256" key="2">
    <source>
        <dbReference type="ARBA" id="ARBA00022723"/>
    </source>
</evidence>
<dbReference type="SMART" id="SM00412">
    <property type="entry name" value="Cu_FIST"/>
    <property type="match status" value="1"/>
</dbReference>
<feature type="compositionally biased region" description="Polar residues" evidence="8">
    <location>
        <begin position="556"/>
        <end position="565"/>
    </location>
</feature>
<accession>A0A9W9LLP8</accession>
<sequence>SVRFGSSSTFLPALILVGLVSSVIHHLRRVVVTDDPGPTGLFRSESPIIPYFPDQNGHLRLAKMPLDEEGAKWSCEPCIRGHRSSKCQHFDRLMMKVPKAGRPLAKCPHPKGTCSCQKTYAVMVRIPKGSSCLCRPLYKVPADQNDSNQSTPGSVSQVSSPSPAKVQKSGRRQSTIQAAPENIVKALESMPEDVKLEDNMANYLANLPTHQPRHNGTHPDIDESHVYSSTSTSEDPREKQPEKGSSCCSQKPEAPPVTPSGSGEKSCCSGKTTTPAVPSLSSHVAESNSKQPPWNDVPYMRFPTSQASPWQTPVASTHGPFMQPYRMPQSQLQPFYTSNYPQQMSSTSYSNAMNGLGIAPPSMAPFPSSGLQNQTQPPMMVGGEACHDCKCGDECQCLGCAAHPFNNTTRQHVQEMGVMMTFDGEEQTPEAIAKAYQSPPYHGSAAPTPLNYYMMQAPSMDQAPHQNSFGPYGDPNSAIPGGYSSPPAGNLPMNQQLMHPSEYYTLEYPVGIPSACSDITGSCQCGNDCSCVGCLTHSGHNGLALEAPIPDPAIADTTTPSQVSSHHGPPHHGPPIVSAGSHLSRIPVLENVSVSCLSPRTLETSMI</sequence>
<comment type="caution">
    <text evidence="11">The sequence shown here is derived from an EMBL/GenBank/DDBJ whole genome shotgun (WGS) entry which is preliminary data.</text>
</comment>
<dbReference type="FunFam" id="3.90.430.10:FF:000001">
    <property type="entry name" value="Copper fist DNA-binding protein"/>
    <property type="match status" value="1"/>
</dbReference>
<feature type="compositionally biased region" description="Low complexity" evidence="8">
    <location>
        <begin position="260"/>
        <end position="271"/>
    </location>
</feature>
<reference evidence="11" key="1">
    <citation type="submission" date="2022-11" db="EMBL/GenBank/DDBJ databases">
        <authorList>
            <person name="Petersen C."/>
        </authorList>
    </citation>
    <scope>NUCLEOTIDE SEQUENCE</scope>
    <source>
        <strain evidence="11">IBT 21917</strain>
    </source>
</reference>
<organism evidence="11 12">
    <name type="scientific">Penicillium capsulatum</name>
    <dbReference type="NCBI Taxonomy" id="69766"/>
    <lineage>
        <taxon>Eukaryota</taxon>
        <taxon>Fungi</taxon>
        <taxon>Dikarya</taxon>
        <taxon>Ascomycota</taxon>
        <taxon>Pezizomycotina</taxon>
        <taxon>Eurotiomycetes</taxon>
        <taxon>Eurotiomycetidae</taxon>
        <taxon>Eurotiales</taxon>
        <taxon>Aspergillaceae</taxon>
        <taxon>Penicillium</taxon>
    </lineage>
</organism>
<name>A0A9W9LLP8_9EURO</name>
<dbReference type="GO" id="GO:0005507">
    <property type="term" value="F:copper ion binding"/>
    <property type="evidence" value="ECO:0007669"/>
    <property type="project" value="InterPro"/>
</dbReference>
<proteinExistence type="predicted"/>
<evidence type="ECO:0000256" key="1">
    <source>
        <dbReference type="ARBA" id="ARBA00004123"/>
    </source>
</evidence>